<protein>
    <recommendedName>
        <fullName evidence="3">Bifunctional inhibitor/plant lipid transfer protein/seed storage helical domain-containing protein</fullName>
    </recommendedName>
</protein>
<dbReference type="EMBL" id="JAAALK010000287">
    <property type="protein sequence ID" value="KAG8058512.1"/>
    <property type="molecule type" value="Genomic_DNA"/>
</dbReference>
<keyword evidence="2" id="KW-0732">Signal</keyword>
<comment type="caution">
    <text evidence="4">The sequence shown here is derived from an EMBL/GenBank/DDBJ whole genome shotgun (WGS) entry which is preliminary data.</text>
</comment>
<feature type="signal peptide" evidence="2">
    <location>
        <begin position="1"/>
        <end position="20"/>
    </location>
</feature>
<organism evidence="4 5">
    <name type="scientific">Zizania palustris</name>
    <name type="common">Northern wild rice</name>
    <dbReference type="NCBI Taxonomy" id="103762"/>
    <lineage>
        <taxon>Eukaryota</taxon>
        <taxon>Viridiplantae</taxon>
        <taxon>Streptophyta</taxon>
        <taxon>Embryophyta</taxon>
        <taxon>Tracheophyta</taxon>
        <taxon>Spermatophyta</taxon>
        <taxon>Magnoliopsida</taxon>
        <taxon>Liliopsida</taxon>
        <taxon>Poales</taxon>
        <taxon>Poaceae</taxon>
        <taxon>BOP clade</taxon>
        <taxon>Oryzoideae</taxon>
        <taxon>Oryzeae</taxon>
        <taxon>Zizaniinae</taxon>
        <taxon>Zizania</taxon>
    </lineage>
</organism>
<dbReference type="PANTHER" id="PTHR33044">
    <property type="entry name" value="BIFUNCTIONAL INHIBITOR/LIPID-TRANSFER PROTEIN/SEED STORAGE 2S ALBUMIN SUPERFAMILY PROTEIN-RELATED"/>
    <property type="match status" value="1"/>
</dbReference>
<comment type="similarity">
    <text evidence="1">Belongs to the plant LTP family.</text>
</comment>
<dbReference type="AlphaFoldDB" id="A0A8J5RX67"/>
<dbReference type="InterPro" id="IPR043325">
    <property type="entry name" value="LTSS"/>
</dbReference>
<dbReference type="CDD" id="cd00010">
    <property type="entry name" value="AAI_LTSS"/>
    <property type="match status" value="1"/>
</dbReference>
<name>A0A8J5RX67_ZIZPA</name>
<evidence type="ECO:0000313" key="5">
    <source>
        <dbReference type="Proteomes" id="UP000729402"/>
    </source>
</evidence>
<sequence length="158" mass="16083">MARFLPVVFVLVAAAAAVGADGEYCRDTLGALLTCHDFMFEGAPVASPACCAAYNAAFDADPFCLCYIANGVYGRSTGYSVNVTHAMEIPISCGLVTPPIELCGSNARAGASTLRTIGGAVSRGHGSEVSNGFNVSAATNSRPIISATAAAANLRWSA</sequence>
<dbReference type="Pfam" id="PF14368">
    <property type="entry name" value="LTP_2"/>
    <property type="match status" value="1"/>
</dbReference>
<reference evidence="4" key="1">
    <citation type="journal article" date="2021" name="bioRxiv">
        <title>Whole Genome Assembly and Annotation of Northern Wild Rice, Zizania palustris L., Supports a Whole Genome Duplication in the Zizania Genus.</title>
        <authorList>
            <person name="Haas M."/>
            <person name="Kono T."/>
            <person name="Macchietto M."/>
            <person name="Millas R."/>
            <person name="McGilp L."/>
            <person name="Shao M."/>
            <person name="Duquette J."/>
            <person name="Hirsch C.N."/>
            <person name="Kimball J."/>
        </authorList>
    </citation>
    <scope>NUCLEOTIDE SEQUENCE</scope>
    <source>
        <tissue evidence="4">Fresh leaf tissue</tissue>
    </source>
</reference>
<reference evidence="4" key="2">
    <citation type="submission" date="2021-02" db="EMBL/GenBank/DDBJ databases">
        <authorList>
            <person name="Kimball J.A."/>
            <person name="Haas M.W."/>
            <person name="Macchietto M."/>
            <person name="Kono T."/>
            <person name="Duquette J."/>
            <person name="Shao M."/>
        </authorList>
    </citation>
    <scope>NUCLEOTIDE SEQUENCE</scope>
    <source>
        <tissue evidence="4">Fresh leaf tissue</tissue>
    </source>
</reference>
<feature type="chain" id="PRO_5035186111" description="Bifunctional inhibitor/plant lipid transfer protein/seed storage helical domain-containing protein" evidence="2">
    <location>
        <begin position="21"/>
        <end position="158"/>
    </location>
</feature>
<dbReference type="Proteomes" id="UP000729402">
    <property type="component" value="Unassembled WGS sequence"/>
</dbReference>
<dbReference type="OrthoDB" id="682872at2759"/>
<dbReference type="InterPro" id="IPR016140">
    <property type="entry name" value="Bifunc_inhib/LTP/seed_store"/>
</dbReference>
<evidence type="ECO:0000256" key="1">
    <source>
        <dbReference type="ARBA" id="ARBA00009748"/>
    </source>
</evidence>
<accession>A0A8J5RX67</accession>
<evidence type="ECO:0000259" key="3">
    <source>
        <dbReference type="Pfam" id="PF14368"/>
    </source>
</evidence>
<feature type="domain" description="Bifunctional inhibitor/plant lipid transfer protein/seed storage helical" evidence="3">
    <location>
        <begin position="14"/>
        <end position="103"/>
    </location>
</feature>
<keyword evidence="5" id="KW-1185">Reference proteome</keyword>
<evidence type="ECO:0000313" key="4">
    <source>
        <dbReference type="EMBL" id="KAG8058512.1"/>
    </source>
</evidence>
<evidence type="ECO:0000256" key="2">
    <source>
        <dbReference type="SAM" id="SignalP"/>
    </source>
</evidence>
<proteinExistence type="inferred from homology"/>
<gene>
    <name evidence="4" type="ORF">GUJ93_ZPchr0002g23503</name>
</gene>